<dbReference type="CDD" id="cd06257">
    <property type="entry name" value="DnaJ"/>
    <property type="match status" value="1"/>
</dbReference>
<accession>A0A516SC80</accession>
<dbReference type="GO" id="GO:0006457">
    <property type="term" value="P:protein folding"/>
    <property type="evidence" value="ECO:0007669"/>
    <property type="project" value="UniProtKB-UniRule"/>
</dbReference>
<evidence type="ECO:0000259" key="5">
    <source>
        <dbReference type="PROSITE" id="PS50076"/>
    </source>
</evidence>
<reference evidence="7" key="1">
    <citation type="submission" date="2019-07" db="EMBL/GenBank/DDBJ databases">
        <title>Chitinimonas sp. nov., isolated from Ny-Alesund, arctica soil.</title>
        <authorList>
            <person name="Xu Q."/>
            <person name="Peng F."/>
        </authorList>
    </citation>
    <scope>NUCLEOTIDE SEQUENCE [LARGE SCALE GENOMIC DNA]</scope>
    <source>
        <strain evidence="7">R3-44</strain>
    </source>
</reference>
<feature type="domain" description="J" evidence="5">
    <location>
        <begin position="8"/>
        <end position="80"/>
    </location>
</feature>
<dbReference type="Pfam" id="PF07743">
    <property type="entry name" value="HSCB_C"/>
    <property type="match status" value="1"/>
</dbReference>
<dbReference type="KEGG" id="cari:FNU76_05010"/>
<comment type="function">
    <text evidence="3 4">Co-chaperone involved in the maturation of iron-sulfur cluster-containing proteins. Seems to help targeting proteins to be folded toward HscA.</text>
</comment>
<dbReference type="InterPro" id="IPR036386">
    <property type="entry name" value="HscB_C_sf"/>
</dbReference>
<dbReference type="SUPFAM" id="SSF47144">
    <property type="entry name" value="HSC20 (HSCB), C-terminal oligomerisation domain"/>
    <property type="match status" value="1"/>
</dbReference>
<evidence type="ECO:0000256" key="1">
    <source>
        <dbReference type="ARBA" id="ARBA00010476"/>
    </source>
</evidence>
<dbReference type="PANTHER" id="PTHR14021:SF15">
    <property type="entry name" value="IRON-SULFUR CLUSTER CO-CHAPERONE PROTEIN HSCB"/>
    <property type="match status" value="1"/>
</dbReference>
<dbReference type="SUPFAM" id="SSF46565">
    <property type="entry name" value="Chaperone J-domain"/>
    <property type="match status" value="1"/>
</dbReference>
<evidence type="ECO:0000313" key="6">
    <source>
        <dbReference type="EMBL" id="QDQ25759.1"/>
    </source>
</evidence>
<proteinExistence type="inferred from homology"/>
<dbReference type="InterPro" id="IPR004640">
    <property type="entry name" value="HscB"/>
</dbReference>
<evidence type="ECO:0000256" key="4">
    <source>
        <dbReference type="HAMAP-Rule" id="MF_00682"/>
    </source>
</evidence>
<dbReference type="Gene3D" id="1.20.1280.20">
    <property type="entry name" value="HscB, C-terminal domain"/>
    <property type="match status" value="1"/>
</dbReference>
<dbReference type="RefSeq" id="WP_143856684.1">
    <property type="nucleotide sequence ID" value="NZ_CP041730.1"/>
</dbReference>
<dbReference type="GO" id="GO:0051087">
    <property type="term" value="F:protein-folding chaperone binding"/>
    <property type="evidence" value="ECO:0007669"/>
    <property type="project" value="InterPro"/>
</dbReference>
<dbReference type="Proteomes" id="UP000317550">
    <property type="component" value="Chromosome"/>
</dbReference>
<comment type="subunit">
    <text evidence="4">Interacts with HscA and stimulates its ATPase activity.</text>
</comment>
<keyword evidence="7" id="KW-1185">Reference proteome</keyword>
<evidence type="ECO:0000313" key="7">
    <source>
        <dbReference type="Proteomes" id="UP000317550"/>
    </source>
</evidence>
<dbReference type="AlphaFoldDB" id="A0A516SC80"/>
<keyword evidence="2 4" id="KW-0143">Chaperone</keyword>
<dbReference type="GO" id="GO:1990230">
    <property type="term" value="C:iron-sulfur cluster transfer complex"/>
    <property type="evidence" value="ECO:0007669"/>
    <property type="project" value="TreeGrafter"/>
</dbReference>
<name>A0A516SC80_9NEIS</name>
<sequence length="178" mass="19844">MVFDFSQDHFALFGLPRGFRLDRAALDAAYLGLQSRYHPDRAAGLGDADKRLSLQAATRVNEAFQTLKSPLGRARYLLQLAGVDTQEETNTSMPTAFLMQQMEWREAVADARADKQVAALEKLAGELRGETRLLEAALSEALDARQDHAEAALLVRKLKFLEKLAREIDDATELLLDQ</sequence>
<dbReference type="InterPro" id="IPR009073">
    <property type="entry name" value="HscB_oligo_C"/>
</dbReference>
<dbReference type="PANTHER" id="PTHR14021">
    <property type="entry name" value="IRON-SULFUR CLUSTER CO-CHAPERONE PROTEIN HSCB"/>
    <property type="match status" value="1"/>
</dbReference>
<dbReference type="HAMAP" id="MF_00682">
    <property type="entry name" value="HscB"/>
    <property type="match status" value="1"/>
</dbReference>
<dbReference type="OrthoDB" id="287587at2"/>
<evidence type="ECO:0000256" key="3">
    <source>
        <dbReference type="ARBA" id="ARBA00025596"/>
    </source>
</evidence>
<comment type="similarity">
    <text evidence="1 4">Belongs to the HscB family.</text>
</comment>
<dbReference type="InterPro" id="IPR001623">
    <property type="entry name" value="DnaJ_domain"/>
</dbReference>
<dbReference type="GO" id="GO:0044571">
    <property type="term" value="P:[2Fe-2S] cluster assembly"/>
    <property type="evidence" value="ECO:0007669"/>
    <property type="project" value="InterPro"/>
</dbReference>
<dbReference type="SMART" id="SM00271">
    <property type="entry name" value="DnaJ"/>
    <property type="match status" value="1"/>
</dbReference>
<dbReference type="Gene3D" id="1.10.287.110">
    <property type="entry name" value="DnaJ domain"/>
    <property type="match status" value="1"/>
</dbReference>
<evidence type="ECO:0000256" key="2">
    <source>
        <dbReference type="ARBA" id="ARBA00023186"/>
    </source>
</evidence>
<dbReference type="PROSITE" id="PS50076">
    <property type="entry name" value="DNAJ_2"/>
    <property type="match status" value="1"/>
</dbReference>
<gene>
    <name evidence="4 6" type="primary">hscB</name>
    <name evidence="6" type="ORF">FNU76_05010</name>
</gene>
<organism evidence="6 7">
    <name type="scientific">Chitinimonas arctica</name>
    <dbReference type="NCBI Taxonomy" id="2594795"/>
    <lineage>
        <taxon>Bacteria</taxon>
        <taxon>Pseudomonadati</taxon>
        <taxon>Pseudomonadota</taxon>
        <taxon>Betaproteobacteria</taxon>
        <taxon>Neisseriales</taxon>
        <taxon>Chitinibacteraceae</taxon>
        <taxon>Chitinimonas</taxon>
    </lineage>
</organism>
<dbReference type="NCBIfam" id="TIGR00714">
    <property type="entry name" value="hscB"/>
    <property type="match status" value="1"/>
</dbReference>
<dbReference type="EMBL" id="CP041730">
    <property type="protein sequence ID" value="QDQ25759.1"/>
    <property type="molecule type" value="Genomic_DNA"/>
</dbReference>
<dbReference type="GO" id="GO:0001671">
    <property type="term" value="F:ATPase activator activity"/>
    <property type="evidence" value="ECO:0007669"/>
    <property type="project" value="InterPro"/>
</dbReference>
<protein>
    <recommendedName>
        <fullName evidence="4">Co-chaperone protein HscB homolog</fullName>
    </recommendedName>
</protein>
<dbReference type="InterPro" id="IPR036869">
    <property type="entry name" value="J_dom_sf"/>
</dbReference>
<dbReference type="GO" id="GO:0051259">
    <property type="term" value="P:protein complex oligomerization"/>
    <property type="evidence" value="ECO:0007669"/>
    <property type="project" value="InterPro"/>
</dbReference>
<dbReference type="NCBIfam" id="NF002935">
    <property type="entry name" value="PRK03578.1"/>
    <property type="match status" value="1"/>
</dbReference>